<dbReference type="AlphaFoldDB" id="A0A5B7FVM2"/>
<evidence type="ECO:0000313" key="2">
    <source>
        <dbReference type="Proteomes" id="UP000324222"/>
    </source>
</evidence>
<keyword evidence="2" id="KW-1185">Reference proteome</keyword>
<organism evidence="1 2">
    <name type="scientific">Portunus trituberculatus</name>
    <name type="common">Swimming crab</name>
    <name type="synonym">Neptunus trituberculatus</name>
    <dbReference type="NCBI Taxonomy" id="210409"/>
    <lineage>
        <taxon>Eukaryota</taxon>
        <taxon>Metazoa</taxon>
        <taxon>Ecdysozoa</taxon>
        <taxon>Arthropoda</taxon>
        <taxon>Crustacea</taxon>
        <taxon>Multicrustacea</taxon>
        <taxon>Malacostraca</taxon>
        <taxon>Eumalacostraca</taxon>
        <taxon>Eucarida</taxon>
        <taxon>Decapoda</taxon>
        <taxon>Pleocyemata</taxon>
        <taxon>Brachyura</taxon>
        <taxon>Eubrachyura</taxon>
        <taxon>Portunoidea</taxon>
        <taxon>Portunidae</taxon>
        <taxon>Portuninae</taxon>
        <taxon>Portunus</taxon>
    </lineage>
</organism>
<dbReference type="Proteomes" id="UP000324222">
    <property type="component" value="Unassembled WGS sequence"/>
</dbReference>
<dbReference type="EMBL" id="VSRR010008843">
    <property type="protein sequence ID" value="MPC49385.1"/>
    <property type="molecule type" value="Genomic_DNA"/>
</dbReference>
<accession>A0A5B7FVM2</accession>
<proteinExistence type="predicted"/>
<gene>
    <name evidence="1" type="ORF">E2C01_043184</name>
</gene>
<reference evidence="1 2" key="1">
    <citation type="submission" date="2019-05" db="EMBL/GenBank/DDBJ databases">
        <title>Another draft genome of Portunus trituberculatus and its Hox gene families provides insights of decapod evolution.</title>
        <authorList>
            <person name="Jeong J.-H."/>
            <person name="Song I."/>
            <person name="Kim S."/>
            <person name="Choi T."/>
            <person name="Kim D."/>
            <person name="Ryu S."/>
            <person name="Kim W."/>
        </authorList>
    </citation>
    <scope>NUCLEOTIDE SEQUENCE [LARGE SCALE GENOMIC DNA]</scope>
    <source>
        <tissue evidence="1">Muscle</tissue>
    </source>
</reference>
<evidence type="ECO:0000313" key="1">
    <source>
        <dbReference type="EMBL" id="MPC49385.1"/>
    </source>
</evidence>
<sequence>MPVDEVVQPEAKNRPPRSRLWWKDGSEVLRRKLPLHLFLKDAISIFVQGHEGNDSICGGDKTDESPPGP</sequence>
<name>A0A5B7FVM2_PORTR</name>
<comment type="caution">
    <text evidence="1">The sequence shown here is derived from an EMBL/GenBank/DDBJ whole genome shotgun (WGS) entry which is preliminary data.</text>
</comment>
<protein>
    <submittedName>
        <fullName evidence="1">Uncharacterized protein</fullName>
    </submittedName>
</protein>